<dbReference type="AlphaFoldDB" id="A0A7I8JQA5"/>
<gene>
    <name evidence="2" type="ORF">SI7747_16018770</name>
</gene>
<sequence>MRAPWQKNRTKKLGKNRRKSKFEGK</sequence>
<evidence type="ECO:0000256" key="1">
    <source>
        <dbReference type="SAM" id="MobiDB-lite"/>
    </source>
</evidence>
<name>A0A7I8JQA5_SPIIN</name>
<feature type="compositionally biased region" description="Basic residues" evidence="1">
    <location>
        <begin position="8"/>
        <end position="25"/>
    </location>
</feature>
<keyword evidence="3" id="KW-1185">Reference proteome</keyword>
<proteinExistence type="predicted"/>
<dbReference type="EMBL" id="CACRZD030000016">
    <property type="protein sequence ID" value="CAA6672359.1"/>
    <property type="molecule type" value="Genomic_DNA"/>
</dbReference>
<protein>
    <submittedName>
        <fullName evidence="2">Uncharacterized protein</fullName>
    </submittedName>
</protein>
<evidence type="ECO:0000313" key="2">
    <source>
        <dbReference type="EMBL" id="CAA2633240.1"/>
    </source>
</evidence>
<dbReference type="Proteomes" id="UP001189122">
    <property type="component" value="Unassembled WGS sequence"/>
</dbReference>
<feature type="region of interest" description="Disordered" evidence="1">
    <location>
        <begin position="1"/>
        <end position="25"/>
    </location>
</feature>
<accession>A0A7I8JQA5</accession>
<organism evidence="2">
    <name type="scientific">Spirodela intermedia</name>
    <name type="common">Intermediate duckweed</name>
    <dbReference type="NCBI Taxonomy" id="51605"/>
    <lineage>
        <taxon>Eukaryota</taxon>
        <taxon>Viridiplantae</taxon>
        <taxon>Streptophyta</taxon>
        <taxon>Embryophyta</taxon>
        <taxon>Tracheophyta</taxon>
        <taxon>Spermatophyta</taxon>
        <taxon>Magnoliopsida</taxon>
        <taxon>Liliopsida</taxon>
        <taxon>Araceae</taxon>
        <taxon>Lemnoideae</taxon>
        <taxon>Spirodela</taxon>
    </lineage>
</organism>
<dbReference type="EMBL" id="LR743603">
    <property type="protein sequence ID" value="CAA2633240.1"/>
    <property type="molecule type" value="Genomic_DNA"/>
</dbReference>
<evidence type="ECO:0000313" key="3">
    <source>
        <dbReference type="Proteomes" id="UP001189122"/>
    </source>
</evidence>
<reference evidence="2 3" key="1">
    <citation type="submission" date="2019-12" db="EMBL/GenBank/DDBJ databases">
        <authorList>
            <person name="Scholz U."/>
            <person name="Mascher M."/>
            <person name="Fiebig A."/>
        </authorList>
    </citation>
    <scope>NUCLEOTIDE SEQUENCE</scope>
</reference>